<dbReference type="Proteomes" id="UP000614424">
    <property type="component" value="Unassembled WGS sequence"/>
</dbReference>
<name>A0A8J6NGT5_9BACT</name>
<sequence length="90" mass="9532">MNKTELINQIAESADISKAAAGNVLNGITDAITDSLQKGENVTLIGFGTFSSVKRNARTGRNPQTGKPMKIPAKTVVKFKAGKKLSDTVK</sequence>
<dbReference type="Gene3D" id="4.10.520.10">
    <property type="entry name" value="IHF-like DNA-binding proteins"/>
    <property type="match status" value="1"/>
</dbReference>
<dbReference type="GO" id="GO:0006270">
    <property type="term" value="P:DNA replication initiation"/>
    <property type="evidence" value="ECO:0007669"/>
    <property type="project" value="UniProtKB-ARBA"/>
</dbReference>
<organism evidence="6 7">
    <name type="scientific">Candidatus Desulfobia pelagia</name>
    <dbReference type="NCBI Taxonomy" id="2841692"/>
    <lineage>
        <taxon>Bacteria</taxon>
        <taxon>Pseudomonadati</taxon>
        <taxon>Thermodesulfobacteriota</taxon>
        <taxon>Desulfobulbia</taxon>
        <taxon>Desulfobulbales</taxon>
        <taxon>Desulfobulbaceae</taxon>
        <taxon>Candidatus Desulfobia</taxon>
    </lineage>
</organism>
<dbReference type="AlphaFoldDB" id="A0A8J6NGT5"/>
<comment type="caution">
    <text evidence="6">The sequence shown here is derived from an EMBL/GenBank/DDBJ whole genome shotgun (WGS) entry which is preliminary data.</text>
</comment>
<dbReference type="SUPFAM" id="SSF47729">
    <property type="entry name" value="IHF-like DNA-binding proteins"/>
    <property type="match status" value="1"/>
</dbReference>
<dbReference type="GO" id="GO:1990103">
    <property type="term" value="C:DnaA-HU complex"/>
    <property type="evidence" value="ECO:0007669"/>
    <property type="project" value="UniProtKB-ARBA"/>
</dbReference>
<dbReference type="GO" id="GO:0042802">
    <property type="term" value="F:identical protein binding"/>
    <property type="evidence" value="ECO:0007669"/>
    <property type="project" value="UniProtKB-ARBA"/>
</dbReference>
<dbReference type="EMBL" id="JACNJZ010000221">
    <property type="protein sequence ID" value="MBC8319067.1"/>
    <property type="molecule type" value="Genomic_DNA"/>
</dbReference>
<gene>
    <name evidence="6" type="ORF">H8E41_14325</name>
</gene>
<evidence type="ECO:0000256" key="3">
    <source>
        <dbReference type="ARBA" id="ARBA00023067"/>
    </source>
</evidence>
<evidence type="ECO:0000256" key="1">
    <source>
        <dbReference type="ARBA" id="ARBA00003819"/>
    </source>
</evidence>
<evidence type="ECO:0000256" key="4">
    <source>
        <dbReference type="ARBA" id="ARBA00023125"/>
    </source>
</evidence>
<dbReference type="GO" id="GO:0006351">
    <property type="term" value="P:DNA-templated transcription"/>
    <property type="evidence" value="ECO:0007669"/>
    <property type="project" value="UniProtKB-ARBA"/>
</dbReference>
<evidence type="ECO:0000313" key="7">
    <source>
        <dbReference type="Proteomes" id="UP000614424"/>
    </source>
</evidence>
<dbReference type="PRINTS" id="PR01727">
    <property type="entry name" value="DNABINDINGHU"/>
</dbReference>
<dbReference type="InterPro" id="IPR020816">
    <property type="entry name" value="Histone-like_DNA-bd_CS"/>
</dbReference>
<evidence type="ECO:0000256" key="2">
    <source>
        <dbReference type="ARBA" id="ARBA00010529"/>
    </source>
</evidence>
<dbReference type="PROSITE" id="PS00045">
    <property type="entry name" value="HISTONE_LIKE"/>
    <property type="match status" value="1"/>
</dbReference>
<dbReference type="SMART" id="SM00411">
    <property type="entry name" value="BHL"/>
    <property type="match status" value="1"/>
</dbReference>
<dbReference type="GO" id="GO:1990178">
    <property type="term" value="C:HU-DNA complex"/>
    <property type="evidence" value="ECO:0007669"/>
    <property type="project" value="UniProtKB-ARBA"/>
</dbReference>
<dbReference type="GO" id="GO:0003677">
    <property type="term" value="F:DNA binding"/>
    <property type="evidence" value="ECO:0007669"/>
    <property type="project" value="UniProtKB-KW"/>
</dbReference>
<comment type="function">
    <text evidence="1">Histone-like DNA-binding protein which is capable of wrapping DNA to stabilize it, and thus to prevent its denaturation under extreme environmental conditions.</text>
</comment>
<protein>
    <submittedName>
        <fullName evidence="6">HU family DNA-binding protein</fullName>
    </submittedName>
</protein>
<evidence type="ECO:0000313" key="6">
    <source>
        <dbReference type="EMBL" id="MBC8319067.1"/>
    </source>
</evidence>
<dbReference type="GO" id="GO:0030527">
    <property type="term" value="F:structural constituent of chromatin"/>
    <property type="evidence" value="ECO:0007669"/>
    <property type="project" value="InterPro"/>
</dbReference>
<dbReference type="InterPro" id="IPR000119">
    <property type="entry name" value="Hist_DNA-bd"/>
</dbReference>
<dbReference type="GO" id="GO:0030261">
    <property type="term" value="P:chromosome condensation"/>
    <property type="evidence" value="ECO:0007669"/>
    <property type="project" value="UniProtKB-KW"/>
</dbReference>
<dbReference type="CDD" id="cd13831">
    <property type="entry name" value="HU"/>
    <property type="match status" value="1"/>
</dbReference>
<evidence type="ECO:0000256" key="5">
    <source>
        <dbReference type="RuleBase" id="RU003939"/>
    </source>
</evidence>
<reference evidence="6 7" key="1">
    <citation type="submission" date="2020-08" db="EMBL/GenBank/DDBJ databases">
        <title>Bridging the membrane lipid divide: bacteria of the FCB group superphylum have the potential to synthesize archaeal ether lipids.</title>
        <authorList>
            <person name="Villanueva L."/>
            <person name="Von Meijenfeldt F.A.B."/>
            <person name="Westbye A.B."/>
            <person name="Yadav S."/>
            <person name="Hopmans E.C."/>
            <person name="Dutilh B.E."/>
            <person name="Sinninghe Damste J.S."/>
        </authorList>
    </citation>
    <scope>NUCLEOTIDE SEQUENCE [LARGE SCALE GENOMIC DNA]</scope>
    <source>
        <strain evidence="6">NIOZ-UU47</strain>
    </source>
</reference>
<proteinExistence type="inferred from homology"/>
<dbReference type="InterPro" id="IPR010992">
    <property type="entry name" value="IHF-like_DNA-bd_dom_sf"/>
</dbReference>
<keyword evidence="3" id="KW-0226">DNA condensation</keyword>
<dbReference type="Pfam" id="PF00216">
    <property type="entry name" value="Bac_DNA_binding"/>
    <property type="match status" value="1"/>
</dbReference>
<keyword evidence="4 6" id="KW-0238">DNA-binding</keyword>
<dbReference type="PANTHER" id="PTHR33175">
    <property type="entry name" value="DNA-BINDING PROTEIN HU"/>
    <property type="match status" value="1"/>
</dbReference>
<dbReference type="GO" id="GO:0005829">
    <property type="term" value="C:cytosol"/>
    <property type="evidence" value="ECO:0007669"/>
    <property type="project" value="TreeGrafter"/>
</dbReference>
<comment type="similarity">
    <text evidence="2 5">Belongs to the bacterial histone-like protein family.</text>
</comment>
<accession>A0A8J6NGT5</accession>
<dbReference type="PANTHER" id="PTHR33175:SF3">
    <property type="entry name" value="DNA-BINDING PROTEIN HU-BETA"/>
    <property type="match status" value="1"/>
</dbReference>
<dbReference type="FunFam" id="4.10.520.10:FF:000001">
    <property type="entry name" value="DNA-binding protein HU"/>
    <property type="match status" value="1"/>
</dbReference>